<reference evidence="1" key="1">
    <citation type="submission" date="2021-02" db="EMBL/GenBank/DDBJ databases">
        <authorList>
            <consortium name="DOE Joint Genome Institute"/>
            <person name="Ahrendt S."/>
            <person name="Looney B.P."/>
            <person name="Miyauchi S."/>
            <person name="Morin E."/>
            <person name="Drula E."/>
            <person name="Courty P.E."/>
            <person name="Chicoki N."/>
            <person name="Fauchery L."/>
            <person name="Kohler A."/>
            <person name="Kuo A."/>
            <person name="Labutti K."/>
            <person name="Pangilinan J."/>
            <person name="Lipzen A."/>
            <person name="Riley R."/>
            <person name="Andreopoulos W."/>
            <person name="He G."/>
            <person name="Johnson J."/>
            <person name="Barry K.W."/>
            <person name="Grigoriev I.V."/>
            <person name="Nagy L."/>
            <person name="Hibbett D."/>
            <person name="Henrissat B."/>
            <person name="Matheny P.B."/>
            <person name="Labbe J."/>
            <person name="Martin F."/>
        </authorList>
    </citation>
    <scope>NUCLEOTIDE SEQUENCE</scope>
    <source>
        <strain evidence="1">EC-137</strain>
    </source>
</reference>
<protein>
    <submittedName>
        <fullName evidence="1">Uncharacterized protein</fullName>
    </submittedName>
</protein>
<dbReference type="EMBL" id="MU273614">
    <property type="protein sequence ID" value="KAI0030597.1"/>
    <property type="molecule type" value="Genomic_DNA"/>
</dbReference>
<dbReference type="Proteomes" id="UP000814128">
    <property type="component" value="Unassembled WGS sequence"/>
</dbReference>
<sequence length="286" mass="30217">MFDPVDFEFGLDADAAFATTLPWSTPSSLTSSPILPPADVGPDASASALEREICTNFSCCGLAIPDMHDLLAHFDERHVLSGPFTDPHAKPLTLAFPRPLTPPARTALPVLTHSPSSASNASLSSPTDVLTFPDFPSAPDVLHSSSTLAHNSRPSPSPSPTPRALPPASFFAQSTKGAPPSSAHRERGAGGRFKPRTPATPAEAAATGGVRPASTVGTRPSTTSGTRPVNVADTRSADDQPRRRTRDRERQFRCPKPGCVKTYLNPNGLKYHLDKGTCKITAAEHS</sequence>
<comment type="caution">
    <text evidence="1">The sequence shown here is derived from an EMBL/GenBank/DDBJ whole genome shotgun (WGS) entry which is preliminary data.</text>
</comment>
<name>A0ACB8QG05_9AGAM</name>
<organism evidence="1 2">
    <name type="scientific">Vararia minispora EC-137</name>
    <dbReference type="NCBI Taxonomy" id="1314806"/>
    <lineage>
        <taxon>Eukaryota</taxon>
        <taxon>Fungi</taxon>
        <taxon>Dikarya</taxon>
        <taxon>Basidiomycota</taxon>
        <taxon>Agaricomycotina</taxon>
        <taxon>Agaricomycetes</taxon>
        <taxon>Russulales</taxon>
        <taxon>Lachnocladiaceae</taxon>
        <taxon>Vararia</taxon>
    </lineage>
</organism>
<keyword evidence="2" id="KW-1185">Reference proteome</keyword>
<gene>
    <name evidence="1" type="ORF">K488DRAFT_72069</name>
</gene>
<reference evidence="1" key="2">
    <citation type="journal article" date="2022" name="New Phytol.">
        <title>Evolutionary transition to the ectomycorrhizal habit in the genomes of a hyperdiverse lineage of mushroom-forming fungi.</title>
        <authorList>
            <person name="Looney B."/>
            <person name="Miyauchi S."/>
            <person name="Morin E."/>
            <person name="Drula E."/>
            <person name="Courty P.E."/>
            <person name="Kohler A."/>
            <person name="Kuo A."/>
            <person name="LaButti K."/>
            <person name="Pangilinan J."/>
            <person name="Lipzen A."/>
            <person name="Riley R."/>
            <person name="Andreopoulos W."/>
            <person name="He G."/>
            <person name="Johnson J."/>
            <person name="Nolan M."/>
            <person name="Tritt A."/>
            <person name="Barry K.W."/>
            <person name="Grigoriev I.V."/>
            <person name="Nagy L.G."/>
            <person name="Hibbett D."/>
            <person name="Henrissat B."/>
            <person name="Matheny P.B."/>
            <person name="Labbe J."/>
            <person name="Martin F.M."/>
        </authorList>
    </citation>
    <scope>NUCLEOTIDE SEQUENCE</scope>
    <source>
        <strain evidence="1">EC-137</strain>
    </source>
</reference>
<evidence type="ECO:0000313" key="2">
    <source>
        <dbReference type="Proteomes" id="UP000814128"/>
    </source>
</evidence>
<accession>A0ACB8QG05</accession>
<evidence type="ECO:0000313" key="1">
    <source>
        <dbReference type="EMBL" id="KAI0030597.1"/>
    </source>
</evidence>
<proteinExistence type="predicted"/>